<evidence type="ECO:0000256" key="10">
    <source>
        <dbReference type="ARBA" id="ARBA00022917"/>
    </source>
</evidence>
<dbReference type="Gene3D" id="3.30.40.230">
    <property type="match status" value="1"/>
</dbReference>
<dbReference type="InterPro" id="IPR004154">
    <property type="entry name" value="Anticodon-bd"/>
</dbReference>
<organism evidence="17 18">
    <name type="scientific">Venustampulla echinocandica</name>
    <dbReference type="NCBI Taxonomy" id="2656787"/>
    <lineage>
        <taxon>Eukaryota</taxon>
        <taxon>Fungi</taxon>
        <taxon>Dikarya</taxon>
        <taxon>Ascomycota</taxon>
        <taxon>Pezizomycotina</taxon>
        <taxon>Leotiomycetes</taxon>
        <taxon>Helotiales</taxon>
        <taxon>Pleuroascaceae</taxon>
        <taxon>Venustampulla</taxon>
    </lineage>
</organism>
<dbReference type="InterPro" id="IPR033731">
    <property type="entry name" value="GlyRS-like_core"/>
</dbReference>
<feature type="domain" description="Aminoacyl-transfer RNA synthetases class-II family profile" evidence="16">
    <location>
        <begin position="161"/>
        <end position="550"/>
    </location>
</feature>
<evidence type="ECO:0000256" key="8">
    <source>
        <dbReference type="ARBA" id="ARBA00022741"/>
    </source>
</evidence>
<keyword evidence="7" id="KW-0808">Transferase</keyword>
<proteinExistence type="inferred from homology"/>
<evidence type="ECO:0000256" key="12">
    <source>
        <dbReference type="ARBA" id="ARBA00030057"/>
    </source>
</evidence>
<dbReference type="InterPro" id="IPR045864">
    <property type="entry name" value="aa-tRNA-synth_II/BPL/LPL"/>
</dbReference>
<dbReference type="NCBIfam" id="NF003211">
    <property type="entry name" value="PRK04173.1"/>
    <property type="match status" value="1"/>
</dbReference>
<evidence type="ECO:0000256" key="7">
    <source>
        <dbReference type="ARBA" id="ARBA00022679"/>
    </source>
</evidence>
<dbReference type="CDD" id="cd00774">
    <property type="entry name" value="GlyRS-like_core"/>
    <property type="match status" value="1"/>
</dbReference>
<evidence type="ECO:0000256" key="15">
    <source>
        <dbReference type="SAM" id="MobiDB-lite"/>
    </source>
</evidence>
<gene>
    <name evidence="17" type="ORF">BP5553_07297</name>
</gene>
<dbReference type="InterPro" id="IPR002315">
    <property type="entry name" value="tRNA-synt_gly"/>
</dbReference>
<dbReference type="SUPFAM" id="SSF55681">
    <property type="entry name" value="Class II aaRS and biotin synthetases"/>
    <property type="match status" value="1"/>
</dbReference>
<dbReference type="FunFam" id="3.40.50.800:FF:000004">
    <property type="entry name" value="Glycine--tRNA ligase 2"/>
    <property type="match status" value="1"/>
</dbReference>
<dbReference type="Pfam" id="PF00587">
    <property type="entry name" value="tRNA-synt_2b"/>
    <property type="match status" value="1"/>
</dbReference>
<evidence type="ECO:0000256" key="4">
    <source>
        <dbReference type="ARBA" id="ARBA00012829"/>
    </source>
</evidence>
<keyword evidence="9" id="KW-0067">ATP-binding</keyword>
<dbReference type="Gene3D" id="3.30.930.10">
    <property type="entry name" value="Bira Bifunctional Protein, Domain 2"/>
    <property type="match status" value="1"/>
</dbReference>
<dbReference type="FunFam" id="3.30.40.230:FF:000002">
    <property type="entry name" value="Glycyl-tRNA synthetase 1"/>
    <property type="match status" value="1"/>
</dbReference>
<dbReference type="NCBIfam" id="TIGR00389">
    <property type="entry name" value="glyS_dimeric"/>
    <property type="match status" value="1"/>
</dbReference>
<name>A0A370TJ37_9HELO</name>
<dbReference type="Proteomes" id="UP000254866">
    <property type="component" value="Unassembled WGS sequence"/>
</dbReference>
<evidence type="ECO:0000256" key="11">
    <source>
        <dbReference type="ARBA" id="ARBA00023146"/>
    </source>
</evidence>
<dbReference type="AlphaFoldDB" id="A0A370TJ37"/>
<evidence type="ECO:0000256" key="2">
    <source>
        <dbReference type="ARBA" id="ARBA00008226"/>
    </source>
</evidence>
<keyword evidence="11 17" id="KW-0030">Aminoacyl-tRNA synthetase</keyword>
<comment type="subcellular location">
    <subcellularLocation>
        <location evidence="1">Cytoplasm</location>
    </subcellularLocation>
</comment>
<comment type="catalytic activity">
    <reaction evidence="13">
        <text>2 ATP + H(+) = P(1),P(4)-bis(5'-adenosyl) tetraphosphate + diphosphate</text>
        <dbReference type="Rhea" id="RHEA:34935"/>
        <dbReference type="ChEBI" id="CHEBI:15378"/>
        <dbReference type="ChEBI" id="CHEBI:30616"/>
        <dbReference type="ChEBI" id="CHEBI:33019"/>
        <dbReference type="ChEBI" id="CHEBI:58141"/>
    </reaction>
</comment>
<comment type="function">
    <text evidence="14">Catalyzes the ATP-dependent ligation of glycine to the 3'-end of its cognate tRNA, via the formation of an aminoacyl-adenylate intermediate (Gly-AMP). Also produces diadenosine tetraphosphate (Ap4A), a universal pleiotropic signaling molecule needed for cell regulation pathways, by direct condensation of 2 ATPs. Thereby, may play a special role in Ap4A homeostasis.</text>
</comment>
<evidence type="ECO:0000256" key="5">
    <source>
        <dbReference type="ARBA" id="ARBA00022490"/>
    </source>
</evidence>
<dbReference type="PANTHER" id="PTHR10745:SF0">
    <property type="entry name" value="GLYCINE--TRNA LIGASE"/>
    <property type="match status" value="1"/>
</dbReference>
<evidence type="ECO:0000313" key="17">
    <source>
        <dbReference type="EMBL" id="RDL35366.1"/>
    </source>
</evidence>
<dbReference type="Gene3D" id="3.40.50.800">
    <property type="entry name" value="Anticodon-binding domain"/>
    <property type="match status" value="1"/>
</dbReference>
<dbReference type="InterPro" id="IPR002314">
    <property type="entry name" value="aa-tRNA-synt_IIb"/>
</dbReference>
<dbReference type="PANTHER" id="PTHR10745">
    <property type="entry name" value="GLYCYL-TRNA SYNTHETASE/DNA POLYMERASE SUBUNIT GAMMA-2"/>
    <property type="match status" value="1"/>
</dbReference>
<dbReference type="Pfam" id="PF03129">
    <property type="entry name" value="HGTP_anticodon"/>
    <property type="match status" value="1"/>
</dbReference>
<evidence type="ECO:0000256" key="14">
    <source>
        <dbReference type="ARBA" id="ARBA00058014"/>
    </source>
</evidence>
<dbReference type="FunFam" id="3.30.930.10:FF:000158">
    <property type="entry name" value="Glycyl-tRNA synthetase"/>
    <property type="match status" value="1"/>
</dbReference>
<evidence type="ECO:0000313" key="18">
    <source>
        <dbReference type="Proteomes" id="UP000254866"/>
    </source>
</evidence>
<keyword evidence="8" id="KW-0547">Nucleotide-binding</keyword>
<accession>A0A370TJ37</accession>
<dbReference type="RefSeq" id="XP_031868189.1">
    <property type="nucleotide sequence ID" value="XM_032015920.1"/>
</dbReference>
<dbReference type="GO" id="GO:0016740">
    <property type="term" value="F:transferase activity"/>
    <property type="evidence" value="ECO:0007669"/>
    <property type="project" value="UniProtKB-KW"/>
</dbReference>
<dbReference type="GeneID" id="43600146"/>
<dbReference type="GO" id="GO:0005524">
    <property type="term" value="F:ATP binding"/>
    <property type="evidence" value="ECO:0007669"/>
    <property type="project" value="UniProtKB-KW"/>
</dbReference>
<evidence type="ECO:0000256" key="6">
    <source>
        <dbReference type="ARBA" id="ARBA00022598"/>
    </source>
</evidence>
<dbReference type="FunFam" id="3.30.720.200:FF:000001">
    <property type="entry name" value="Glycine--tRNA ligase 2"/>
    <property type="match status" value="1"/>
</dbReference>
<comment type="caution">
    <text evidence="17">The sequence shown here is derived from an EMBL/GenBank/DDBJ whole genome shotgun (WGS) entry which is preliminary data.</text>
</comment>
<dbReference type="SUPFAM" id="SSF52954">
    <property type="entry name" value="Class II aaRS ABD-related"/>
    <property type="match status" value="1"/>
</dbReference>
<keyword evidence="5" id="KW-0963">Cytoplasm</keyword>
<keyword evidence="18" id="KW-1185">Reference proteome</keyword>
<comment type="subunit">
    <text evidence="3">Homodimer.</text>
</comment>
<protein>
    <recommendedName>
        <fullName evidence="4">glycine--tRNA ligase</fullName>
        <ecNumber evidence="4">6.1.1.14</ecNumber>
    </recommendedName>
    <alternativeName>
        <fullName evidence="12">Diadenosine tetraphosphate synthetase</fullName>
    </alternativeName>
</protein>
<dbReference type="Gene3D" id="3.30.720.200">
    <property type="match status" value="1"/>
</dbReference>
<dbReference type="PRINTS" id="PR01043">
    <property type="entry name" value="TRNASYNTHGLY"/>
</dbReference>
<reference evidence="17 18" key="1">
    <citation type="journal article" date="2018" name="IMA Fungus">
        <title>IMA Genome-F 9: Draft genome sequence of Annulohypoxylon stygium, Aspergillus mulundensis, Berkeleyomyces basicola (syn. Thielaviopsis basicola), Ceratocystis smalleyi, two Cercospora beticola strains, Coleophoma cylindrospora, Fusarium fracticaudum, Phialophora cf. hyalina, and Morchella septimelata.</title>
        <authorList>
            <person name="Wingfield B.D."/>
            <person name="Bills G.F."/>
            <person name="Dong Y."/>
            <person name="Huang W."/>
            <person name="Nel W.J."/>
            <person name="Swalarsk-Parry B.S."/>
            <person name="Vaghefi N."/>
            <person name="Wilken P.M."/>
            <person name="An Z."/>
            <person name="de Beer Z.W."/>
            <person name="De Vos L."/>
            <person name="Chen L."/>
            <person name="Duong T.A."/>
            <person name="Gao Y."/>
            <person name="Hammerbacher A."/>
            <person name="Kikkert J.R."/>
            <person name="Li Y."/>
            <person name="Li H."/>
            <person name="Li K."/>
            <person name="Li Q."/>
            <person name="Liu X."/>
            <person name="Ma X."/>
            <person name="Naidoo K."/>
            <person name="Pethybridge S.J."/>
            <person name="Sun J."/>
            <person name="Steenkamp E.T."/>
            <person name="van der Nest M.A."/>
            <person name="van Wyk S."/>
            <person name="Wingfield M.J."/>
            <person name="Xiong C."/>
            <person name="Yue Q."/>
            <person name="Zhang X."/>
        </authorList>
    </citation>
    <scope>NUCLEOTIDE SEQUENCE [LARGE SCALE GENOMIC DNA]</scope>
    <source>
        <strain evidence="17 18">BP 5553</strain>
    </source>
</reference>
<sequence length="664" mass="74504">MAATATTLKGQPLDRPVLDSMLRRRMFYTPSFEIYGGVAGLYDYGPPGCALLTNIIDTWRKHFILEEDMLEVDCTALTPAEVLKTSGHVEKFADWMCKDPKNGDIIRADHFVEEILEARLKGDKEARGVKVEEKEEDPKKKKKKAKATEAVKLDDAVVQEYEEVLAKIDNYNGEELGQLIKKYELKNPATGAEPSQPVAFNLMFQTAIGPSSHAPGYLRPETAQGQFLNFAKLLEWNQQQMPFASASIGKSFRNEISPRAGIIRVREFLMAEIEHYVDPQGGKKHDRFHEVKDVELILLNRHTQLAGKTNVEKVSIGKAVADGTVDNETLGYFLARIHLFLEKIGIDQSKIRFRQHMANEAAHYAKDCWDAEMQTSYGWIECVGCADRSAYDLTVHAKKTGAPLMVRERLDKPISIEEWQIDLDKKKFGPHFKKDGKTVEAAIEALPQDKREALAQDLQSAGKITVDVEGVGNGTVEISKDLITIERRTRVENTREYTPNVIEPSFGLGRILYALLEHSYWTRASDGGDEARCVLSFPPTIAPTKILLVPLSSHESFKPLLRHMSLKLRGLGISSRIDDSSASIGKRYSRNDELGTPLGITVDFQSVKDKTFTLRDRDSTKQVRADEDKIIAAIKSLTDGTKVWADIEKELPIFEGQETDVAVR</sequence>
<keyword evidence="6" id="KW-0436">Ligase</keyword>
<dbReference type="InterPro" id="IPR027031">
    <property type="entry name" value="Gly-tRNA_synthase/POLG2"/>
</dbReference>
<evidence type="ECO:0000256" key="3">
    <source>
        <dbReference type="ARBA" id="ARBA00011738"/>
    </source>
</evidence>
<evidence type="ECO:0000259" key="16">
    <source>
        <dbReference type="PROSITE" id="PS50862"/>
    </source>
</evidence>
<dbReference type="PROSITE" id="PS50862">
    <property type="entry name" value="AA_TRNA_LIGASE_II"/>
    <property type="match status" value="1"/>
</dbReference>
<dbReference type="InterPro" id="IPR036621">
    <property type="entry name" value="Anticodon-bd_dom_sf"/>
</dbReference>
<evidence type="ECO:0000256" key="1">
    <source>
        <dbReference type="ARBA" id="ARBA00004496"/>
    </source>
</evidence>
<evidence type="ECO:0000256" key="9">
    <source>
        <dbReference type="ARBA" id="ARBA00022840"/>
    </source>
</evidence>
<keyword evidence="10" id="KW-0648">Protein biosynthesis</keyword>
<dbReference type="InterPro" id="IPR006195">
    <property type="entry name" value="aa-tRNA-synth_II"/>
</dbReference>
<dbReference type="OrthoDB" id="57698at2759"/>
<dbReference type="STRING" id="2656787.A0A370TJ37"/>
<dbReference type="GO" id="GO:0070150">
    <property type="term" value="P:mitochondrial glycyl-tRNA aminoacylation"/>
    <property type="evidence" value="ECO:0007669"/>
    <property type="project" value="TreeGrafter"/>
</dbReference>
<dbReference type="FunFam" id="3.30.930.10:FF:000010">
    <property type="entry name" value="Glycyl-tRNA synthetase 1"/>
    <property type="match status" value="1"/>
</dbReference>
<feature type="region of interest" description="Disordered" evidence="15">
    <location>
        <begin position="126"/>
        <end position="145"/>
    </location>
</feature>
<dbReference type="GO" id="GO:0004820">
    <property type="term" value="F:glycine-tRNA ligase activity"/>
    <property type="evidence" value="ECO:0007669"/>
    <property type="project" value="UniProtKB-EC"/>
</dbReference>
<dbReference type="GO" id="GO:0005739">
    <property type="term" value="C:mitochondrion"/>
    <property type="evidence" value="ECO:0007669"/>
    <property type="project" value="TreeGrafter"/>
</dbReference>
<evidence type="ECO:0000256" key="13">
    <source>
        <dbReference type="ARBA" id="ARBA00051967"/>
    </source>
</evidence>
<feature type="compositionally biased region" description="Basic and acidic residues" evidence="15">
    <location>
        <begin position="126"/>
        <end position="139"/>
    </location>
</feature>
<dbReference type="EMBL" id="NPIC01000006">
    <property type="protein sequence ID" value="RDL35366.1"/>
    <property type="molecule type" value="Genomic_DNA"/>
</dbReference>
<comment type="similarity">
    <text evidence="2">Belongs to the class-II aminoacyl-tRNA synthetase family.</text>
</comment>
<dbReference type="EC" id="6.1.1.14" evidence="4"/>